<reference evidence="5 6" key="1">
    <citation type="submission" date="2016-10" db="EMBL/GenBank/DDBJ databases">
        <authorList>
            <person name="de Groot N.N."/>
        </authorList>
    </citation>
    <scope>NUCLEOTIDE SEQUENCE [LARGE SCALE GENOMIC DNA]</scope>
    <source>
        <strain evidence="5 6">DSM 21668</strain>
    </source>
</reference>
<accession>A0A1G9Y2H5</accession>
<dbReference type="OrthoDB" id="9757917at2"/>
<dbReference type="Pfam" id="PF11784">
    <property type="entry name" value="DUF3320"/>
    <property type="match status" value="1"/>
</dbReference>
<feature type="domain" description="DUF3320" evidence="1">
    <location>
        <begin position="1769"/>
        <end position="1817"/>
    </location>
</feature>
<dbReference type="EMBL" id="FNGS01000012">
    <property type="protein sequence ID" value="SDN02866.1"/>
    <property type="molecule type" value="Genomic_DNA"/>
</dbReference>
<name>A0A1G9Y2H5_9BACT</name>
<dbReference type="PANTHER" id="PTHR10887:SF530">
    <property type="entry name" value="SUPERFAMILY I DNA HELICASES"/>
    <property type="match status" value="1"/>
</dbReference>
<dbReference type="Pfam" id="PF18741">
    <property type="entry name" value="MTES_1575"/>
    <property type="match status" value="1"/>
</dbReference>
<dbReference type="PANTHER" id="PTHR10887">
    <property type="entry name" value="DNA2/NAM7 HELICASE FAMILY"/>
    <property type="match status" value="1"/>
</dbReference>
<evidence type="ECO:0000259" key="1">
    <source>
        <dbReference type="Pfam" id="PF11784"/>
    </source>
</evidence>
<gene>
    <name evidence="5" type="ORF">SAMN04488090_4777</name>
</gene>
<dbReference type="InterPro" id="IPR027417">
    <property type="entry name" value="P-loop_NTPase"/>
</dbReference>
<evidence type="ECO:0000313" key="6">
    <source>
        <dbReference type="Proteomes" id="UP000198901"/>
    </source>
</evidence>
<feature type="domain" description="DNA2/NAM7 helicase helicase" evidence="2">
    <location>
        <begin position="1308"/>
        <end position="1355"/>
    </location>
</feature>
<dbReference type="InterPro" id="IPR021754">
    <property type="entry name" value="DUF3320"/>
</dbReference>
<dbReference type="SUPFAM" id="SSF52980">
    <property type="entry name" value="Restriction endonuclease-like"/>
    <property type="match status" value="1"/>
</dbReference>
<dbReference type="InterPro" id="IPR049468">
    <property type="entry name" value="Restrct_endonuc-II-like_dom"/>
</dbReference>
<dbReference type="InterPro" id="IPR041679">
    <property type="entry name" value="DNA2/NAM7-like_C"/>
</dbReference>
<evidence type="ECO:0000259" key="2">
    <source>
        <dbReference type="Pfam" id="PF13086"/>
    </source>
</evidence>
<dbReference type="Gene3D" id="3.40.50.300">
    <property type="entry name" value="P-loop containing nucleotide triphosphate hydrolases"/>
    <property type="match status" value="3"/>
</dbReference>
<feature type="domain" description="Restriction endonuclease type II-like" evidence="4">
    <location>
        <begin position="1617"/>
        <end position="1714"/>
    </location>
</feature>
<sequence>MEVKEAAPMPVISLQVLPSVNFAQQQNHVPIIRELILTNTTALEWQDIVLEITSEFSSTLPWRQSLLQLPAGASHAFHSFPLQVSAQFLATLTEATTESLRMTLSVRGEIIHTQYSPLTVLAFDQWGGVGLLPEMLAAFITPNHPQIPGIIRAASSILQRWTGDPSFDDYQSRNPDRVRKQMAAIYEAIAGLQLVYCSVPASFEESGQRVRLADTIFGHKLANCLDISLLYAACLEAVGIHSLLVIVKGHAFAGGWLVDESFADTVNDDPSLITKRSAPGIGEIAVVEGTCMNAGNTQSFDEASRIADQRLLRTDDFVLFIDVRRARISRVRPLPLRVQTSSGWEVQEEHIATRPSILPEKIVAGPKPEYASAIPVTKQRLWERKLLDLTLRNSLLNIRTNRSMVQFATFDVSKLEDALADGEEFQILQKPSDWDHPLRDSGLYQVLHQSDPVADLVEHELGERRIRTYLSESDLTNSLTNLFRSSRLSLEENGANTLFIGLGLLRWYETDASERPRFAPVLLIPVEIIRKSAQKGFIIRSREEETILNITLLEMLRQDFGIVLGGLETLPRDESGVDVKEVFRVIRRIVMGKPRWEVEEQAVLGIFSFSKFILWNDIHHNAADLNRHPLVASLVSGKLEWTPGEQEGVEAISDNLLHPSSVALPISTDSSQLQAILSSASGKSFVLHGPPGTGKSQTITNIIAHALYTGKRVLFVAAKKAALDVVESRLNAIGIGPFCLELHSNKAKKSAVLEQLKQTVEITKSAAPENFAFEAERLFGVRSELNGYAEALHERQAFGYSLFDAFTAYGLLPSGEDKVSFEENVLERLDAAQLATWQDLAEQLQQVGSLIGHPLDHPFRGVRLERYYPQLKQEVQRLIEDVLRFAAQCSEQSSTVLSMLKMEGTTITPEQQRRLEELGAQLLQAGDIPSTMLQAEALERTMAQVLDLTNHGKERDRLRTQLLQRFRTEVLKLPAEQLLSEWQLASREWFYPRWKKQKELLKRIRSTDKTGAVRKEQVPGVLQHVIDFQVEQTLLDKAAFLPATAGFLWQNGDCDWDGLARIATALISCNRLAGNLLTNEQLKTWRSRLAAEFSEGSRGYMIACEGELRKYSKLQTQFAESTRALETLMGLPPETLRQHDGLKQLISGWLENLDKLKDWHNYVLVREAVLSAGLSQLLASYEDGNITSEEVARQFRRGFLRSTADYIINKHQVLATFNGGLFEEKVRKFRTISKQFETLTRQELYARLSAGIPSLQQEASQSSEIGMLQRALRTNGRAMSIRRIFDQMPHLLHRLKPCMLMSPISVAQYFDAASPKFDLVIFDEASQMPTSEAVGAIARGRAVIVVGDPKQMPPTNFFSGSAIDEDNIEKEDLESILDDCLALSMPSRHLLWHYRSKHESLIAFSNAKYYENRLLTFPSTDDIVSKVRLVPVEGFYDKGRTRQNRFEAKAIVADVVARLSDPRLAGRSIGIVTFSSAQQTLVEDMLTDVFKDRPEIEKLALEREEPLFVKNLENVQGDERDVILFSIGYGPDQEGKVSLNFGPINREGGWRRLNVAVSRARYEMVVFSTLKSDQINLNRTGSEGVAGLKAFLAYAEKGIAALPMTQSNPSGKESGAFENLVAEAIRKMGYEVHTQIGTSAFKIDLGVVDPERPKTYLLGLLTDGYNYYQAHTSRDREITQLDVLKMLGWNIHKIWATEWWDSPGKVLAGIEEALKKAEQMRQSDPEPPVLSSEPIAVLPQSSQSFSEVKSSGQPYIAIELPSVYDASPDEFLWPQHRNRIKQQLNEVISAEAPISDALLRKRVLNAWGIARQGIRISAHFDLLISELDPAHTRHDGRTFFWSQPHGATNYTAFRYASSDELRRDAEDLPPEEVANAIGEILRQQISLDRMDLVREVARQFGFSRVGTNLVQAVTLGIRHGSRTGILSQEEDRIVGKI</sequence>
<dbReference type="Pfam" id="PF13086">
    <property type="entry name" value="AAA_11"/>
    <property type="match status" value="2"/>
</dbReference>
<dbReference type="InterPro" id="IPR025103">
    <property type="entry name" value="DUF4011"/>
</dbReference>
<dbReference type="GO" id="GO:0004386">
    <property type="term" value="F:helicase activity"/>
    <property type="evidence" value="ECO:0007669"/>
    <property type="project" value="InterPro"/>
</dbReference>
<dbReference type="InterPro" id="IPR041677">
    <property type="entry name" value="DNA2/NAM7_AAA_11"/>
</dbReference>
<dbReference type="Pfam" id="PF13087">
    <property type="entry name" value="AAA_12"/>
    <property type="match status" value="1"/>
</dbReference>
<proteinExistence type="predicted"/>
<dbReference type="Proteomes" id="UP000198901">
    <property type="component" value="Unassembled WGS sequence"/>
</dbReference>
<dbReference type="Pfam" id="PF13195">
    <property type="entry name" value="DUF4011"/>
    <property type="match status" value="1"/>
</dbReference>
<dbReference type="InterPro" id="IPR045055">
    <property type="entry name" value="DNA2/NAM7-like"/>
</dbReference>
<evidence type="ECO:0000259" key="3">
    <source>
        <dbReference type="Pfam" id="PF13087"/>
    </source>
</evidence>
<dbReference type="CDD" id="cd18808">
    <property type="entry name" value="SF1_C_Upf1"/>
    <property type="match status" value="1"/>
</dbReference>
<dbReference type="RefSeq" id="WP_093208702.1">
    <property type="nucleotide sequence ID" value="NZ_FNGS01000012.1"/>
</dbReference>
<evidence type="ECO:0000259" key="4">
    <source>
        <dbReference type="Pfam" id="PF18741"/>
    </source>
</evidence>
<dbReference type="InterPro" id="IPR011335">
    <property type="entry name" value="Restrct_endonuc-II-like"/>
</dbReference>
<protein>
    <submittedName>
        <fullName evidence="5">AAA domain-containing protein</fullName>
    </submittedName>
</protein>
<organism evidence="5 6">
    <name type="scientific">Siphonobacter aquaeclarae</name>
    <dbReference type="NCBI Taxonomy" id="563176"/>
    <lineage>
        <taxon>Bacteria</taxon>
        <taxon>Pseudomonadati</taxon>
        <taxon>Bacteroidota</taxon>
        <taxon>Cytophagia</taxon>
        <taxon>Cytophagales</taxon>
        <taxon>Cytophagaceae</taxon>
        <taxon>Siphonobacter</taxon>
    </lineage>
</organism>
<evidence type="ECO:0000313" key="5">
    <source>
        <dbReference type="EMBL" id="SDN02866.1"/>
    </source>
</evidence>
<keyword evidence="6" id="KW-1185">Reference proteome</keyword>
<feature type="domain" description="DNA2/NAM7 helicase helicase" evidence="2">
    <location>
        <begin position="668"/>
        <end position="745"/>
    </location>
</feature>
<feature type="domain" description="DNA2/NAM7 helicase-like C-terminal" evidence="3">
    <location>
        <begin position="1385"/>
        <end position="1568"/>
    </location>
</feature>
<dbReference type="InterPro" id="IPR047187">
    <property type="entry name" value="SF1_C_Upf1"/>
</dbReference>
<dbReference type="FunFam" id="3.40.50.300:FF:002063">
    <property type="entry name" value="DNA helicase related protein"/>
    <property type="match status" value="1"/>
</dbReference>
<dbReference type="SUPFAM" id="SSF52540">
    <property type="entry name" value="P-loop containing nucleoside triphosphate hydrolases"/>
    <property type="match status" value="1"/>
</dbReference>